<dbReference type="AlphaFoldDB" id="A0A8J3ZYK2"/>
<dbReference type="InterPro" id="IPR045991">
    <property type="entry name" value="DUF5947"/>
</dbReference>
<evidence type="ECO:0000256" key="1">
    <source>
        <dbReference type="SAM" id="MobiDB-lite"/>
    </source>
</evidence>
<protein>
    <submittedName>
        <fullName evidence="2">Uncharacterized protein</fullName>
    </submittedName>
</protein>
<keyword evidence="3" id="KW-1185">Reference proteome</keyword>
<organism evidence="2 3">
    <name type="scientific">Virgisporangium ochraceum</name>
    <dbReference type="NCBI Taxonomy" id="65505"/>
    <lineage>
        <taxon>Bacteria</taxon>
        <taxon>Bacillati</taxon>
        <taxon>Actinomycetota</taxon>
        <taxon>Actinomycetes</taxon>
        <taxon>Micromonosporales</taxon>
        <taxon>Micromonosporaceae</taxon>
        <taxon>Virgisporangium</taxon>
    </lineage>
</organism>
<gene>
    <name evidence="2" type="ORF">Voc01_065300</name>
</gene>
<evidence type="ECO:0000313" key="3">
    <source>
        <dbReference type="Proteomes" id="UP000635606"/>
    </source>
</evidence>
<feature type="region of interest" description="Disordered" evidence="1">
    <location>
        <begin position="1"/>
        <end position="27"/>
    </location>
</feature>
<dbReference type="RefSeq" id="WP_203931464.1">
    <property type="nucleotide sequence ID" value="NZ_BOPH01000088.1"/>
</dbReference>
<dbReference type="EMBL" id="BOPH01000088">
    <property type="protein sequence ID" value="GIJ71613.1"/>
    <property type="molecule type" value="Genomic_DNA"/>
</dbReference>
<sequence length="217" mass="23556">MSLEGLRRFTRPASGQVPGPPAATEPAGERCDLCAVPLAARHGHVVALDQRSLRCACRPCYLLFTRDGAGGGRFRAVPERYLHDPARPLTDADWDALRIPVSTVFFFDNSELGRMVACYPSPAGATECLLDLGSWDRLRRAHPLLAAPAPDVEAVYVTRTGTGPEAFLVPIDACYTLVGRVRMGWRGIDGGPAVHRALAEFVADLRRRSRPLPSGRA</sequence>
<reference evidence="2" key="1">
    <citation type="submission" date="2021-01" db="EMBL/GenBank/DDBJ databases">
        <title>Whole genome shotgun sequence of Virgisporangium ochraceum NBRC 16418.</title>
        <authorList>
            <person name="Komaki H."/>
            <person name="Tamura T."/>
        </authorList>
    </citation>
    <scope>NUCLEOTIDE SEQUENCE</scope>
    <source>
        <strain evidence="2">NBRC 16418</strain>
    </source>
</reference>
<accession>A0A8J3ZYK2</accession>
<proteinExistence type="predicted"/>
<dbReference type="Proteomes" id="UP000635606">
    <property type="component" value="Unassembled WGS sequence"/>
</dbReference>
<dbReference type="Pfam" id="PF19372">
    <property type="entry name" value="DUF5947"/>
    <property type="match status" value="1"/>
</dbReference>
<evidence type="ECO:0000313" key="2">
    <source>
        <dbReference type="EMBL" id="GIJ71613.1"/>
    </source>
</evidence>
<comment type="caution">
    <text evidence="2">The sequence shown here is derived from an EMBL/GenBank/DDBJ whole genome shotgun (WGS) entry which is preliminary data.</text>
</comment>
<name>A0A8J3ZYK2_9ACTN</name>